<evidence type="ECO:0000256" key="1">
    <source>
        <dbReference type="SAM" id="MobiDB-lite"/>
    </source>
</evidence>
<feature type="region of interest" description="Disordered" evidence="1">
    <location>
        <begin position="79"/>
        <end position="98"/>
    </location>
</feature>
<keyword evidence="3" id="KW-1185">Reference proteome</keyword>
<organism evidence="2 3">
    <name type="scientific">Cudoniella acicularis</name>
    <dbReference type="NCBI Taxonomy" id="354080"/>
    <lineage>
        <taxon>Eukaryota</taxon>
        <taxon>Fungi</taxon>
        <taxon>Dikarya</taxon>
        <taxon>Ascomycota</taxon>
        <taxon>Pezizomycotina</taxon>
        <taxon>Leotiomycetes</taxon>
        <taxon>Helotiales</taxon>
        <taxon>Tricladiaceae</taxon>
        <taxon>Cudoniella</taxon>
    </lineage>
</organism>
<sequence>MAASSLNTSVAVTTNILEKNIADLAITHPEECVTVPETISNFSEASSQDSASPSGESATNPESPKSETSEYDRIVAMLRDSSSERSTSPGSSSSSGYNRLVGMLRKSAKAPCGYSSSESSYNTAAEPPNTETATVGEAFIVGARTTGPQTPQTTAAPIHPGESSTGGQAFTMVSGVPRPVPTGPKFFRRRRKGKGRAQQQAQDQTQAEFATSAQKVFSPLAAPFFPGCAWNSLDVEANGWAAAMELQGWAWPRVVSSTSPYVWLPPEKVQW</sequence>
<evidence type="ECO:0000313" key="2">
    <source>
        <dbReference type="EMBL" id="KAF4635507.1"/>
    </source>
</evidence>
<dbReference type="Proteomes" id="UP000566819">
    <property type="component" value="Unassembled WGS sequence"/>
</dbReference>
<feature type="region of interest" description="Disordered" evidence="1">
    <location>
        <begin position="40"/>
        <end position="70"/>
    </location>
</feature>
<name>A0A8H4RT16_9HELO</name>
<feature type="compositionally biased region" description="Low complexity" evidence="1">
    <location>
        <begin position="40"/>
        <end position="58"/>
    </location>
</feature>
<gene>
    <name evidence="2" type="ORF">G7Y89_g2585</name>
</gene>
<dbReference type="EMBL" id="JAAMPI010000115">
    <property type="protein sequence ID" value="KAF4635507.1"/>
    <property type="molecule type" value="Genomic_DNA"/>
</dbReference>
<feature type="compositionally biased region" description="Low complexity" evidence="1">
    <location>
        <begin position="84"/>
        <end position="95"/>
    </location>
</feature>
<accession>A0A8H4RT16</accession>
<feature type="region of interest" description="Disordered" evidence="1">
    <location>
        <begin position="111"/>
        <end position="131"/>
    </location>
</feature>
<dbReference type="AlphaFoldDB" id="A0A8H4RT16"/>
<reference evidence="2 3" key="1">
    <citation type="submission" date="2020-03" db="EMBL/GenBank/DDBJ databases">
        <title>Draft Genome Sequence of Cudoniella acicularis.</title>
        <authorList>
            <person name="Buettner E."/>
            <person name="Kellner H."/>
        </authorList>
    </citation>
    <scope>NUCLEOTIDE SEQUENCE [LARGE SCALE GENOMIC DNA]</scope>
    <source>
        <strain evidence="2 3">DSM 108380</strain>
    </source>
</reference>
<comment type="caution">
    <text evidence="2">The sequence shown here is derived from an EMBL/GenBank/DDBJ whole genome shotgun (WGS) entry which is preliminary data.</text>
</comment>
<evidence type="ECO:0000313" key="3">
    <source>
        <dbReference type="Proteomes" id="UP000566819"/>
    </source>
</evidence>
<protein>
    <submittedName>
        <fullName evidence="2">Uncharacterized protein</fullName>
    </submittedName>
</protein>
<feature type="compositionally biased region" description="Low complexity" evidence="1">
    <location>
        <begin position="122"/>
        <end position="131"/>
    </location>
</feature>
<proteinExistence type="predicted"/>